<name>A0A316V957_9BASI</name>
<dbReference type="Proteomes" id="UP000245771">
    <property type="component" value="Unassembled WGS sequence"/>
</dbReference>
<feature type="compositionally biased region" description="Basic and acidic residues" evidence="1">
    <location>
        <begin position="491"/>
        <end position="503"/>
    </location>
</feature>
<dbReference type="EMBL" id="KZ819605">
    <property type="protein sequence ID" value="PWN33001.1"/>
    <property type="molecule type" value="Genomic_DNA"/>
</dbReference>
<evidence type="ECO:0000256" key="2">
    <source>
        <dbReference type="SAM" id="Phobius"/>
    </source>
</evidence>
<keyword evidence="2" id="KW-0812">Transmembrane</keyword>
<keyword evidence="2" id="KW-0472">Membrane</keyword>
<dbReference type="STRING" id="1280837.A0A316V957"/>
<feature type="region of interest" description="Disordered" evidence="1">
    <location>
        <begin position="295"/>
        <end position="317"/>
    </location>
</feature>
<keyword evidence="2" id="KW-1133">Transmembrane helix</keyword>
<organism evidence="3 4">
    <name type="scientific">Meira miltonrushii</name>
    <dbReference type="NCBI Taxonomy" id="1280837"/>
    <lineage>
        <taxon>Eukaryota</taxon>
        <taxon>Fungi</taxon>
        <taxon>Dikarya</taxon>
        <taxon>Basidiomycota</taxon>
        <taxon>Ustilaginomycotina</taxon>
        <taxon>Exobasidiomycetes</taxon>
        <taxon>Exobasidiales</taxon>
        <taxon>Brachybasidiaceae</taxon>
        <taxon>Meira</taxon>
    </lineage>
</organism>
<feature type="region of interest" description="Disordered" evidence="1">
    <location>
        <begin position="67"/>
        <end position="99"/>
    </location>
</feature>
<dbReference type="AlphaFoldDB" id="A0A316V957"/>
<feature type="transmembrane region" description="Helical" evidence="2">
    <location>
        <begin position="177"/>
        <end position="200"/>
    </location>
</feature>
<accession>A0A316V957</accession>
<keyword evidence="4" id="KW-1185">Reference proteome</keyword>
<gene>
    <name evidence="3" type="ORF">FA14DRAFT_192044</name>
</gene>
<dbReference type="GeneID" id="37023691"/>
<evidence type="ECO:0000313" key="4">
    <source>
        <dbReference type="Proteomes" id="UP000245771"/>
    </source>
</evidence>
<dbReference type="OrthoDB" id="2555569at2759"/>
<proteinExistence type="predicted"/>
<feature type="region of interest" description="Disordered" evidence="1">
    <location>
        <begin position="547"/>
        <end position="567"/>
    </location>
</feature>
<feature type="region of interest" description="Disordered" evidence="1">
    <location>
        <begin position="113"/>
        <end position="165"/>
    </location>
</feature>
<feature type="compositionally biased region" description="Polar residues" evidence="1">
    <location>
        <begin position="378"/>
        <end position="387"/>
    </location>
</feature>
<feature type="compositionally biased region" description="Low complexity" evidence="1">
    <location>
        <begin position="113"/>
        <end position="151"/>
    </location>
</feature>
<sequence>MVSRSHPKTGGRKVAIVAKIALAAILLVAHTQSFAQARPFGDVQDRELNATNLSQGTTQELLQELVSSLQSHQDQPRSDGYVGIHPLPRKRSVAPQKRQGALPQIVPNVAAAASTAAPPPASKADAAPTIQPASKAAPSSSGKPSPSPSNDPDSDSDSGSDEGASGVAALFNPHNKLFPLAIALTIAMVLGVLLVLVSIGKCVSHRQLARDQRDGKSKYSTKNNDFMVASAGNSDLGRKRTLGKSLRRALTRSRLGGGSFARREREGTVLIDVGDEVYAVTPEVAKEYERERKSCLSGYSGSSGGSSGGSRLTFPANQPTPLRQALYNAQLIVAANEAEKAGGKPQAPRGFDINSWRRDSVGTSSEGSYSEYDEKTLHGSSHYSKGNSALPPVDPLQRSLSQRLADGLRALTHGDQNTGASREKRAFSFDSEMQMPGALRQAPLSSTVPVLTRGGGGWAVQRQQGNDQDDFKPMRKPVRQQNSDTTLRDSALSHERHNLRDDGPTAASGKRQNVNGGGGVPLNNTANGARPKSILVKNAQQKAAMAARRSAGGPNAVAATSKGDLQRRATKVASSTSHGSPKMYQNRTFAADTATATKGTATGAGGTRKPLILKPEMPARGMNANGGQAGEKKSSDGNAAPANTRELYRPLPMPPSFGPIDLGNPKK</sequence>
<feature type="region of interest" description="Disordered" evidence="1">
    <location>
        <begin position="595"/>
        <end position="667"/>
    </location>
</feature>
<feature type="region of interest" description="Disordered" evidence="1">
    <location>
        <begin position="439"/>
        <end position="530"/>
    </location>
</feature>
<feature type="region of interest" description="Disordered" evidence="1">
    <location>
        <begin position="339"/>
        <end position="395"/>
    </location>
</feature>
<evidence type="ECO:0000256" key="1">
    <source>
        <dbReference type="SAM" id="MobiDB-lite"/>
    </source>
</evidence>
<protein>
    <submittedName>
        <fullName evidence="3">Uncharacterized protein</fullName>
    </submittedName>
</protein>
<dbReference type="InParanoid" id="A0A316V957"/>
<evidence type="ECO:0000313" key="3">
    <source>
        <dbReference type="EMBL" id="PWN33001.1"/>
    </source>
</evidence>
<dbReference type="RefSeq" id="XP_025353303.1">
    <property type="nucleotide sequence ID" value="XM_025501910.1"/>
</dbReference>
<reference evidence="3 4" key="1">
    <citation type="journal article" date="2018" name="Mol. Biol. Evol.">
        <title>Broad Genomic Sampling Reveals a Smut Pathogenic Ancestry of the Fungal Clade Ustilaginomycotina.</title>
        <authorList>
            <person name="Kijpornyongpan T."/>
            <person name="Mondo S.J."/>
            <person name="Barry K."/>
            <person name="Sandor L."/>
            <person name="Lee J."/>
            <person name="Lipzen A."/>
            <person name="Pangilinan J."/>
            <person name="LaButti K."/>
            <person name="Hainaut M."/>
            <person name="Henrissat B."/>
            <person name="Grigoriev I.V."/>
            <person name="Spatafora J.W."/>
            <person name="Aime M.C."/>
        </authorList>
    </citation>
    <scope>NUCLEOTIDE SEQUENCE [LARGE SCALE GENOMIC DNA]</scope>
    <source>
        <strain evidence="3 4">MCA 3882</strain>
    </source>
</reference>